<dbReference type="GeneID" id="18563313"/>
<dbReference type="Proteomes" id="UP000009273">
    <property type="component" value="Segment"/>
</dbReference>
<keyword evidence="2" id="KW-1185">Reference proteome</keyword>
<protein>
    <submittedName>
        <fullName evidence="1">Gp95</fullName>
    </submittedName>
</protein>
<dbReference type="EMBL" id="JN638751">
    <property type="protein sequence ID" value="AEO93359.1"/>
    <property type="molecule type" value="Genomic_DNA"/>
</dbReference>
<reference evidence="1 2" key="1">
    <citation type="submission" date="2011-09" db="EMBL/GenBank/DDBJ databases">
        <authorList>
            <person name="Pope W.H."/>
            <person name="Pedulla M.L."/>
            <person name="Ford M.E."/>
            <person name="Peebles C.L."/>
            <person name="Hatfull G.H."/>
            <person name="Hendrix R.W."/>
        </authorList>
    </citation>
    <scope>NUCLEOTIDE SEQUENCE [LARGE SCALE GENOMIC DNA]</scope>
    <source>
        <strain evidence="1">G</strain>
    </source>
</reference>
<dbReference type="KEGG" id="vg:18563313"/>
<evidence type="ECO:0000313" key="1">
    <source>
        <dbReference type="EMBL" id="AEO93359.1"/>
    </source>
</evidence>
<organism evidence="1 2">
    <name type="scientific">Bacillus phage G</name>
    <dbReference type="NCBI Taxonomy" id="2884420"/>
    <lineage>
        <taxon>Viruses</taxon>
        <taxon>Duplodnaviria</taxon>
        <taxon>Heunggongvirae</taxon>
        <taxon>Uroviricota</taxon>
        <taxon>Caudoviricetes</taxon>
        <taxon>Donellivirus</taxon>
        <taxon>Donellivirus gee</taxon>
    </lineage>
</organism>
<evidence type="ECO:0000313" key="2">
    <source>
        <dbReference type="Proteomes" id="UP000009273"/>
    </source>
</evidence>
<sequence length="67" mass="7809">MISKLINLFSRKKTPAELVRLRKVSNLESQGDMMSGVIRQYQQMNNKQMANQILKESIEPLKKAKFK</sequence>
<gene>
    <name evidence="1" type="primary">95</name>
    <name evidence="1" type="ORF">G_95</name>
</gene>
<proteinExistence type="predicted"/>
<name>G3MBF9_9CAUD</name>
<dbReference type="RefSeq" id="YP_009015400.1">
    <property type="nucleotide sequence ID" value="NC_023719.1"/>
</dbReference>
<accession>G3MBF9</accession>